<reference evidence="1 2" key="1">
    <citation type="journal article" date="2024" name="G3 (Bethesda)">
        <title>Genome assembly of Hibiscus sabdariffa L. provides insights into metabolisms of medicinal natural products.</title>
        <authorList>
            <person name="Kim T."/>
        </authorList>
    </citation>
    <scope>NUCLEOTIDE SEQUENCE [LARGE SCALE GENOMIC DNA]</scope>
    <source>
        <strain evidence="1">TK-2024</strain>
        <tissue evidence="1">Old leaves</tissue>
    </source>
</reference>
<evidence type="ECO:0000313" key="2">
    <source>
        <dbReference type="Proteomes" id="UP001472677"/>
    </source>
</evidence>
<dbReference type="EMBL" id="JBBPBM010000556">
    <property type="protein sequence ID" value="KAK8494192.1"/>
    <property type="molecule type" value="Genomic_DNA"/>
</dbReference>
<organism evidence="1 2">
    <name type="scientific">Hibiscus sabdariffa</name>
    <name type="common">roselle</name>
    <dbReference type="NCBI Taxonomy" id="183260"/>
    <lineage>
        <taxon>Eukaryota</taxon>
        <taxon>Viridiplantae</taxon>
        <taxon>Streptophyta</taxon>
        <taxon>Embryophyta</taxon>
        <taxon>Tracheophyta</taxon>
        <taxon>Spermatophyta</taxon>
        <taxon>Magnoliopsida</taxon>
        <taxon>eudicotyledons</taxon>
        <taxon>Gunneridae</taxon>
        <taxon>Pentapetalae</taxon>
        <taxon>rosids</taxon>
        <taxon>malvids</taxon>
        <taxon>Malvales</taxon>
        <taxon>Malvaceae</taxon>
        <taxon>Malvoideae</taxon>
        <taxon>Hibiscus</taxon>
    </lineage>
</organism>
<comment type="caution">
    <text evidence="1">The sequence shown here is derived from an EMBL/GenBank/DDBJ whole genome shotgun (WGS) entry which is preliminary data.</text>
</comment>
<evidence type="ECO:0000313" key="1">
    <source>
        <dbReference type="EMBL" id="KAK8494192.1"/>
    </source>
</evidence>
<sequence length="123" mass="13181">MDIIPFSTTGGSCRFPISHHDSMAIPNKSISQYSAATNQSSALHLHLHLLLLLLLLLLISPLFARPICSSYTQLSTKHHSTPKLQPFSISSPAGNPSGTGASDPRFQVSVHEVPSGPNPESNK</sequence>
<protein>
    <submittedName>
        <fullName evidence="1">Uncharacterized protein</fullName>
    </submittedName>
</protein>
<keyword evidence="2" id="KW-1185">Reference proteome</keyword>
<name>A0ABR2ALV6_9ROSI</name>
<dbReference type="Proteomes" id="UP001472677">
    <property type="component" value="Unassembled WGS sequence"/>
</dbReference>
<gene>
    <name evidence="1" type="ORF">V6N12_067072</name>
</gene>
<accession>A0ABR2ALV6</accession>
<proteinExistence type="predicted"/>